<evidence type="ECO:0000256" key="7">
    <source>
        <dbReference type="ARBA" id="ARBA00022840"/>
    </source>
</evidence>
<dbReference type="InterPro" id="IPR004358">
    <property type="entry name" value="Sig_transdc_His_kin-like_C"/>
</dbReference>
<dbReference type="Pfam" id="PF00512">
    <property type="entry name" value="HisKA"/>
    <property type="match status" value="1"/>
</dbReference>
<proteinExistence type="predicted"/>
<dbReference type="SUPFAM" id="SSF55785">
    <property type="entry name" value="PYP-like sensor domain (PAS domain)"/>
    <property type="match status" value="1"/>
</dbReference>
<evidence type="ECO:0000313" key="11">
    <source>
        <dbReference type="EMBL" id="MFD1608265.1"/>
    </source>
</evidence>
<protein>
    <recommendedName>
        <fullName evidence="2">histidine kinase</fullName>
        <ecNumber evidence="2">2.7.13.3</ecNumber>
    </recommendedName>
</protein>
<dbReference type="PROSITE" id="PS50112">
    <property type="entry name" value="PAS"/>
    <property type="match status" value="1"/>
</dbReference>
<comment type="catalytic activity">
    <reaction evidence="1">
        <text>ATP + protein L-histidine = ADP + protein N-phospho-L-histidine.</text>
        <dbReference type="EC" id="2.7.13.3"/>
    </reaction>
</comment>
<dbReference type="SUPFAM" id="SSF55874">
    <property type="entry name" value="ATPase domain of HSP90 chaperone/DNA topoisomerase II/histidine kinase"/>
    <property type="match status" value="1"/>
</dbReference>
<evidence type="ECO:0000256" key="1">
    <source>
        <dbReference type="ARBA" id="ARBA00000085"/>
    </source>
</evidence>
<comment type="caution">
    <text evidence="11">The sequence shown here is derived from an EMBL/GenBank/DDBJ whole genome shotgun (WGS) entry which is preliminary data.</text>
</comment>
<keyword evidence="5" id="KW-0547">Nucleotide-binding</keyword>
<dbReference type="Gene3D" id="3.30.565.10">
    <property type="entry name" value="Histidine kinase-like ATPase, C-terminal domain"/>
    <property type="match status" value="1"/>
</dbReference>
<evidence type="ECO:0000256" key="4">
    <source>
        <dbReference type="ARBA" id="ARBA00022679"/>
    </source>
</evidence>
<dbReference type="SUPFAM" id="SSF47384">
    <property type="entry name" value="Homodimeric domain of signal transducing histidine kinase"/>
    <property type="match status" value="1"/>
</dbReference>
<evidence type="ECO:0000256" key="2">
    <source>
        <dbReference type="ARBA" id="ARBA00012438"/>
    </source>
</evidence>
<evidence type="ECO:0000256" key="8">
    <source>
        <dbReference type="ARBA" id="ARBA00023012"/>
    </source>
</evidence>
<dbReference type="EC" id="2.7.13.3" evidence="2"/>
<dbReference type="PRINTS" id="PR00344">
    <property type="entry name" value="BCTRLSENSOR"/>
</dbReference>
<dbReference type="PROSITE" id="PS50109">
    <property type="entry name" value="HIS_KIN"/>
    <property type="match status" value="1"/>
</dbReference>
<dbReference type="PANTHER" id="PTHR43065">
    <property type="entry name" value="SENSOR HISTIDINE KINASE"/>
    <property type="match status" value="1"/>
</dbReference>
<evidence type="ECO:0000256" key="3">
    <source>
        <dbReference type="ARBA" id="ARBA00022553"/>
    </source>
</evidence>
<sequence>MKIGEVYSLGLNDQLSAIADFSRLPTKVLDWMGKYSNESFVVWDEQDQIRFVSESVKKILGYGQDELIGKPWYERFQPIEKEKIEQYLTEESDAGLRTELQHKNKQEEIYVEIHAARITDEFSEQKFVVSKIMDLSSIKREKELMIQAEKMSVLGQLTAGIAHEIRNPLTAIKGFLQLLQAGVNHKDEYYRIMQDEIEKIEVITSELLSLSKPSTHTRKNENVGNLIRDVVLLLQSQARLKNVTLQVDEPINEKIYCDSSQIKQVLINLIKNAIEAMNEPGNINLFVETIDEHTVINVQDEGVGISQEVIDQIGVAFFTTKENGTGLGLNITKQILEGHGGFLKVMKNDIKGSTFQLYFPKVTTS</sequence>
<keyword evidence="3" id="KW-0597">Phosphoprotein</keyword>
<dbReference type="Pfam" id="PF02518">
    <property type="entry name" value="HATPase_c"/>
    <property type="match status" value="1"/>
</dbReference>
<dbReference type="InterPro" id="IPR036097">
    <property type="entry name" value="HisK_dim/P_sf"/>
</dbReference>
<dbReference type="EMBL" id="JBHUDE010000049">
    <property type="protein sequence ID" value="MFD1608265.1"/>
    <property type="molecule type" value="Genomic_DNA"/>
</dbReference>
<dbReference type="SMART" id="SM00388">
    <property type="entry name" value="HisKA"/>
    <property type="match status" value="1"/>
</dbReference>
<dbReference type="GO" id="GO:0005524">
    <property type="term" value="F:ATP binding"/>
    <property type="evidence" value="ECO:0007669"/>
    <property type="project" value="UniProtKB-KW"/>
</dbReference>
<dbReference type="InterPro" id="IPR003661">
    <property type="entry name" value="HisK_dim/P_dom"/>
</dbReference>
<keyword evidence="4" id="KW-0808">Transferase</keyword>
<dbReference type="CDD" id="cd00082">
    <property type="entry name" value="HisKA"/>
    <property type="match status" value="1"/>
</dbReference>
<dbReference type="Gene3D" id="1.10.287.130">
    <property type="match status" value="1"/>
</dbReference>
<dbReference type="InterPro" id="IPR000014">
    <property type="entry name" value="PAS"/>
</dbReference>
<dbReference type="PANTHER" id="PTHR43065:SF10">
    <property type="entry name" value="PEROXIDE STRESS-ACTIVATED HISTIDINE KINASE MAK3"/>
    <property type="match status" value="1"/>
</dbReference>
<gene>
    <name evidence="11" type="ORF">ACFSBH_11410</name>
</gene>
<keyword evidence="6" id="KW-0418">Kinase</keyword>
<dbReference type="InterPro" id="IPR013767">
    <property type="entry name" value="PAS_fold"/>
</dbReference>
<feature type="domain" description="Histidine kinase" evidence="9">
    <location>
        <begin position="160"/>
        <end position="363"/>
    </location>
</feature>
<dbReference type="Pfam" id="PF00989">
    <property type="entry name" value="PAS"/>
    <property type="match status" value="1"/>
</dbReference>
<dbReference type="NCBIfam" id="TIGR00229">
    <property type="entry name" value="sensory_box"/>
    <property type="match status" value="1"/>
</dbReference>
<dbReference type="SMART" id="SM00091">
    <property type="entry name" value="PAS"/>
    <property type="match status" value="1"/>
</dbReference>
<keyword evidence="7 11" id="KW-0067">ATP-binding</keyword>
<evidence type="ECO:0000259" key="9">
    <source>
        <dbReference type="PROSITE" id="PS50109"/>
    </source>
</evidence>
<dbReference type="InterPro" id="IPR003594">
    <property type="entry name" value="HATPase_dom"/>
</dbReference>
<name>A0ABW4HSX7_9BACI</name>
<dbReference type="InterPro" id="IPR036890">
    <property type="entry name" value="HATPase_C_sf"/>
</dbReference>
<evidence type="ECO:0000313" key="12">
    <source>
        <dbReference type="Proteomes" id="UP001597221"/>
    </source>
</evidence>
<reference evidence="12" key="1">
    <citation type="journal article" date="2019" name="Int. J. Syst. Evol. Microbiol.">
        <title>The Global Catalogue of Microorganisms (GCM) 10K type strain sequencing project: providing services to taxonomists for standard genome sequencing and annotation.</title>
        <authorList>
            <consortium name="The Broad Institute Genomics Platform"/>
            <consortium name="The Broad Institute Genome Sequencing Center for Infectious Disease"/>
            <person name="Wu L."/>
            <person name="Ma J."/>
        </authorList>
    </citation>
    <scope>NUCLEOTIDE SEQUENCE [LARGE SCALE GENOMIC DNA]</scope>
    <source>
        <strain evidence="12">CGMCC 1.12376</strain>
    </source>
</reference>
<evidence type="ECO:0000259" key="10">
    <source>
        <dbReference type="PROSITE" id="PS50112"/>
    </source>
</evidence>
<organism evidence="11 12">
    <name type="scientific">Oceanobacillus luteolus</name>
    <dbReference type="NCBI Taxonomy" id="1274358"/>
    <lineage>
        <taxon>Bacteria</taxon>
        <taxon>Bacillati</taxon>
        <taxon>Bacillota</taxon>
        <taxon>Bacilli</taxon>
        <taxon>Bacillales</taxon>
        <taxon>Bacillaceae</taxon>
        <taxon>Oceanobacillus</taxon>
    </lineage>
</organism>
<dbReference type="CDD" id="cd00130">
    <property type="entry name" value="PAS"/>
    <property type="match status" value="1"/>
</dbReference>
<accession>A0ABW4HSX7</accession>
<dbReference type="Proteomes" id="UP001597221">
    <property type="component" value="Unassembled WGS sequence"/>
</dbReference>
<dbReference type="SMART" id="SM00387">
    <property type="entry name" value="HATPase_c"/>
    <property type="match status" value="1"/>
</dbReference>
<keyword evidence="12" id="KW-1185">Reference proteome</keyword>
<feature type="domain" description="PAS" evidence="10">
    <location>
        <begin position="40"/>
        <end position="95"/>
    </location>
</feature>
<dbReference type="InterPro" id="IPR005467">
    <property type="entry name" value="His_kinase_dom"/>
</dbReference>
<keyword evidence="8" id="KW-0902">Two-component regulatory system</keyword>
<dbReference type="InterPro" id="IPR035965">
    <property type="entry name" value="PAS-like_dom_sf"/>
</dbReference>
<evidence type="ECO:0000256" key="5">
    <source>
        <dbReference type="ARBA" id="ARBA00022741"/>
    </source>
</evidence>
<dbReference type="Gene3D" id="3.30.450.20">
    <property type="entry name" value="PAS domain"/>
    <property type="match status" value="1"/>
</dbReference>
<dbReference type="RefSeq" id="WP_379597601.1">
    <property type="nucleotide sequence ID" value="NZ_JBHUDE010000049.1"/>
</dbReference>
<evidence type="ECO:0000256" key="6">
    <source>
        <dbReference type="ARBA" id="ARBA00022777"/>
    </source>
</evidence>